<protein>
    <submittedName>
        <fullName evidence="2">Uncharacterized protein</fullName>
    </submittedName>
</protein>
<dbReference type="AlphaFoldDB" id="A0A178ZY19"/>
<reference evidence="2 3" key="1">
    <citation type="submission" date="2016-04" db="EMBL/GenBank/DDBJ databases">
        <title>Draft genome of Fonsecaea erecta CBS 125763.</title>
        <authorList>
            <person name="Weiss V.A."/>
            <person name="Vicente V.A."/>
            <person name="Raittz R.T."/>
            <person name="Moreno L.F."/>
            <person name="De Souza E.M."/>
            <person name="Pedrosa F.O."/>
            <person name="Steffens M.B."/>
            <person name="Faoro H."/>
            <person name="Tadra-Sfeir M.Z."/>
            <person name="Najafzadeh M.J."/>
            <person name="Felipe M.S."/>
            <person name="Teixeira M."/>
            <person name="Sun J."/>
            <person name="Xi L."/>
            <person name="Gomes R."/>
            <person name="De Azevedo C.M."/>
            <person name="Salgado C.G."/>
            <person name="Da Silva M.B."/>
            <person name="Nascimento M.F."/>
            <person name="Queiroz-Telles F."/>
            <person name="Attili D.S."/>
            <person name="Gorbushina A."/>
        </authorList>
    </citation>
    <scope>NUCLEOTIDE SEQUENCE [LARGE SCALE GENOMIC DNA]</scope>
    <source>
        <strain evidence="2 3">CBS 125763</strain>
    </source>
</reference>
<dbReference type="RefSeq" id="XP_018698081.1">
    <property type="nucleotide sequence ID" value="XM_018832202.1"/>
</dbReference>
<sequence length="83" mass="9144">MAQPPTGDSLSQQPSLPSFRSFLAAANNSMHFDQPRRAEAACYYAEFGLSDVDIFNSQIHELQPEARPSSPSKGVGRFHGYDL</sequence>
<proteinExistence type="predicted"/>
<evidence type="ECO:0000313" key="2">
    <source>
        <dbReference type="EMBL" id="OAP64714.1"/>
    </source>
</evidence>
<evidence type="ECO:0000256" key="1">
    <source>
        <dbReference type="SAM" id="MobiDB-lite"/>
    </source>
</evidence>
<accession>A0A178ZY19</accession>
<name>A0A178ZY19_9EURO</name>
<feature type="region of interest" description="Disordered" evidence="1">
    <location>
        <begin position="62"/>
        <end position="83"/>
    </location>
</feature>
<comment type="caution">
    <text evidence="2">The sequence shown here is derived from an EMBL/GenBank/DDBJ whole genome shotgun (WGS) entry which is preliminary data.</text>
</comment>
<dbReference type="EMBL" id="LVYI01000001">
    <property type="protein sequence ID" value="OAP64714.1"/>
    <property type="molecule type" value="Genomic_DNA"/>
</dbReference>
<keyword evidence="3" id="KW-1185">Reference proteome</keyword>
<organism evidence="2 3">
    <name type="scientific">Fonsecaea erecta</name>
    <dbReference type="NCBI Taxonomy" id="1367422"/>
    <lineage>
        <taxon>Eukaryota</taxon>
        <taxon>Fungi</taxon>
        <taxon>Dikarya</taxon>
        <taxon>Ascomycota</taxon>
        <taxon>Pezizomycotina</taxon>
        <taxon>Eurotiomycetes</taxon>
        <taxon>Chaetothyriomycetidae</taxon>
        <taxon>Chaetothyriales</taxon>
        <taxon>Herpotrichiellaceae</taxon>
        <taxon>Fonsecaea</taxon>
    </lineage>
</organism>
<evidence type="ECO:0000313" key="3">
    <source>
        <dbReference type="Proteomes" id="UP000078343"/>
    </source>
</evidence>
<dbReference type="GeneID" id="30004856"/>
<dbReference type="Proteomes" id="UP000078343">
    <property type="component" value="Unassembled WGS sequence"/>
</dbReference>
<gene>
    <name evidence="2" type="ORF">AYL99_00686</name>
</gene>